<dbReference type="EMBL" id="QXFY01000486">
    <property type="protein sequence ID" value="KAE9342977.1"/>
    <property type="molecule type" value="Genomic_DNA"/>
</dbReference>
<sequence>MTQDEAIAFNEWLAEQDDSKKRSLEDSTVSLDTRISKKEPQDETDAFNKWLVQRGFDPSDVEDESKKRSLEDSAVSLDTRVSKKGADRTEMIQKEKVAYLFKNVYGLDRTKIRPYIKFQGEVNKAKTLYLGKHMKFHDVDSDEEIIDDTKLQKINKQMDWGATLNYFLGEISTGVRALNLEVGKETDAKEQKLKYLRIKHTFDALKVVDPKHASRDGNLLKFEQKSYKTPTLRGKKTSKSISPSKKDYVFEPPAGKGLIGRGLRRGGKSRAYNLADIEGSGKASDLKYKRLGSKFIRKADLNNNRLKLVFPNRTGVGPIRAMSDELTEMVKDLVYNDNISQQAYRALSIADQRLFYEIVKKTHVQHTLLTPMQDPRLTLRAEFDKLWGEIALGNDNQDMLRELSSLATDMFEQKTISSSEFRTIMSALV</sequence>
<reference evidence="1 2" key="1">
    <citation type="submission" date="2018-09" db="EMBL/GenBank/DDBJ databases">
        <title>Genomic investigation of the strawberry pathogen Phytophthora fragariae indicates pathogenicity is determined by transcriptional variation in three key races.</title>
        <authorList>
            <person name="Adams T.M."/>
            <person name="Armitage A.D."/>
            <person name="Sobczyk M.K."/>
            <person name="Bates H.J."/>
            <person name="Dunwell J.M."/>
            <person name="Nellist C.F."/>
            <person name="Harrison R.J."/>
        </authorList>
    </citation>
    <scope>NUCLEOTIDE SEQUENCE [LARGE SCALE GENOMIC DNA]</scope>
    <source>
        <strain evidence="1 2">NOV-77</strain>
    </source>
</reference>
<organism evidence="1 2">
    <name type="scientific">Phytophthora fragariae</name>
    <dbReference type="NCBI Taxonomy" id="53985"/>
    <lineage>
        <taxon>Eukaryota</taxon>
        <taxon>Sar</taxon>
        <taxon>Stramenopiles</taxon>
        <taxon>Oomycota</taxon>
        <taxon>Peronosporomycetes</taxon>
        <taxon>Peronosporales</taxon>
        <taxon>Peronosporaceae</taxon>
        <taxon>Phytophthora</taxon>
    </lineage>
</organism>
<accession>A0A6G0RVV0</accession>
<evidence type="ECO:0000313" key="1">
    <source>
        <dbReference type="EMBL" id="KAE9342977.1"/>
    </source>
</evidence>
<gene>
    <name evidence="1" type="ORF">PF008_g9902</name>
</gene>
<dbReference type="AlphaFoldDB" id="A0A6G0RVV0"/>
<protein>
    <submittedName>
        <fullName evidence="1">Uncharacterized protein</fullName>
    </submittedName>
</protein>
<dbReference type="Proteomes" id="UP000486351">
    <property type="component" value="Unassembled WGS sequence"/>
</dbReference>
<proteinExistence type="predicted"/>
<name>A0A6G0RVV0_9STRA</name>
<comment type="caution">
    <text evidence="1">The sequence shown here is derived from an EMBL/GenBank/DDBJ whole genome shotgun (WGS) entry which is preliminary data.</text>
</comment>
<evidence type="ECO:0000313" key="2">
    <source>
        <dbReference type="Proteomes" id="UP000486351"/>
    </source>
</evidence>